<dbReference type="GO" id="GO:0043190">
    <property type="term" value="C:ATP-binding cassette (ABC) transporter complex"/>
    <property type="evidence" value="ECO:0007669"/>
    <property type="project" value="InterPro"/>
</dbReference>
<feature type="transmembrane region" description="Helical" evidence="4">
    <location>
        <begin position="117"/>
        <end position="139"/>
    </location>
</feature>
<dbReference type="PRINTS" id="PR00164">
    <property type="entry name" value="ABC2TRNSPORT"/>
</dbReference>
<dbReference type="RefSeq" id="WP_320203880.1">
    <property type="nucleotide sequence ID" value="NZ_CP192782.1"/>
</dbReference>
<keyword evidence="3" id="KW-0813">Transport</keyword>
<dbReference type="InterPro" id="IPR000412">
    <property type="entry name" value="ABC_2_transport"/>
</dbReference>
<organism evidence="5">
    <name type="scientific">Agrobacterium rosae</name>
    <dbReference type="NCBI Taxonomy" id="1972867"/>
    <lineage>
        <taxon>Bacteria</taxon>
        <taxon>Pseudomonadati</taxon>
        <taxon>Pseudomonadota</taxon>
        <taxon>Alphaproteobacteria</taxon>
        <taxon>Hyphomicrobiales</taxon>
        <taxon>Rhizobiaceae</taxon>
        <taxon>Rhizobium/Agrobacterium group</taxon>
        <taxon>Agrobacterium</taxon>
    </lineage>
</organism>
<feature type="transmembrane region" description="Helical" evidence="4">
    <location>
        <begin position="151"/>
        <end position="175"/>
    </location>
</feature>
<evidence type="ECO:0000256" key="1">
    <source>
        <dbReference type="ARBA" id="ARBA00004429"/>
    </source>
</evidence>
<name>A0AAW9FTG3_9HYPH</name>
<comment type="subcellular location">
    <subcellularLocation>
        <location evidence="1">Cell inner membrane</location>
        <topology evidence="1">Multi-pass membrane protein</topology>
    </subcellularLocation>
</comment>
<feature type="transmembrane region" description="Helical" evidence="4">
    <location>
        <begin position="72"/>
        <end position="96"/>
    </location>
</feature>
<evidence type="ECO:0000256" key="2">
    <source>
        <dbReference type="ARBA" id="ARBA00007783"/>
    </source>
</evidence>
<dbReference type="GO" id="GO:0015920">
    <property type="term" value="P:lipopolysaccharide transport"/>
    <property type="evidence" value="ECO:0007669"/>
    <property type="project" value="TreeGrafter"/>
</dbReference>
<evidence type="ECO:0000313" key="5">
    <source>
        <dbReference type="EMBL" id="MDX8305829.1"/>
    </source>
</evidence>
<dbReference type="AlphaFoldDB" id="A0AAW9FTG3"/>
<keyword evidence="4" id="KW-0812">Transmembrane</keyword>
<dbReference type="PANTHER" id="PTHR30413">
    <property type="entry name" value="INNER MEMBRANE TRANSPORT PERMEASE"/>
    <property type="match status" value="1"/>
</dbReference>
<protein>
    <submittedName>
        <fullName evidence="5">ABC transporter permease</fullName>
    </submittedName>
</protein>
<evidence type="ECO:0000256" key="4">
    <source>
        <dbReference type="SAM" id="Phobius"/>
    </source>
</evidence>
<reference evidence="5" key="1">
    <citation type="journal article" date="2023" name="Phytobiomes J">
        <title>Deciphering the key players within the bacterial microbiota associated with aerial crown gall tumors on rhododendron: Insights into the gallobiome.</title>
        <authorList>
            <person name="Kuzmanovic N."/>
            <person name="Nesme J."/>
            <person name="Wolf J."/>
            <person name="Neumann-Schaal M."/>
            <person name="Petersen J."/>
            <person name="Fernandez-Gnecco G."/>
            <person name="Sproeer C."/>
            <person name="Bunk B."/>
            <person name="Overmann J."/>
            <person name="Sorensen S.J."/>
            <person name="Idczak E."/>
            <person name="Smalla K."/>
        </authorList>
    </citation>
    <scope>NUCLEOTIDE SEQUENCE</scope>
    <source>
        <strain evidence="5">Rho-11.1</strain>
    </source>
</reference>
<keyword evidence="4" id="KW-1133">Transmembrane helix</keyword>
<evidence type="ECO:0000256" key="3">
    <source>
        <dbReference type="ARBA" id="ARBA00022448"/>
    </source>
</evidence>
<dbReference type="EMBL" id="JAVRAF010000032">
    <property type="protein sequence ID" value="MDX8305829.1"/>
    <property type="molecule type" value="Genomic_DNA"/>
</dbReference>
<feature type="transmembrane region" description="Helical" evidence="4">
    <location>
        <begin position="36"/>
        <end position="60"/>
    </location>
</feature>
<comment type="similarity">
    <text evidence="2">Belongs to the ABC-2 integral membrane protein family.</text>
</comment>
<proteinExistence type="inferred from homology"/>
<keyword evidence="4" id="KW-0472">Membrane</keyword>
<sequence>MEESVERKKRHPLKERADVMKALMLRDLRTRFFNHGLGFLVVALWPLCHMAALLALFTFAGRQPPYGDSLNVFFVSGLIPTLLFMYVSRFMSVSLLMNASMLAFPVIKPVDILFSRALLEALAGALTAAFIFLILYALGDDPLPFAVDEAVACYFSILLFSIGIGMIVGTISIYLPIFNTIYALFMIIVYGTSGVMFVTSSLPTAIGDALAYSPVVQAVEWMRSAYFPTYNSRVLDKQYLVFAAMTSIFLGLLVERLTRRMVYE</sequence>
<accession>A0AAW9FTG3</accession>
<dbReference type="GO" id="GO:0140359">
    <property type="term" value="F:ABC-type transporter activity"/>
    <property type="evidence" value="ECO:0007669"/>
    <property type="project" value="InterPro"/>
</dbReference>
<gene>
    <name evidence="5" type="ORF">RMR22_26775</name>
</gene>
<dbReference type="PANTHER" id="PTHR30413:SF8">
    <property type="entry name" value="TRANSPORT PERMEASE PROTEIN"/>
    <property type="match status" value="1"/>
</dbReference>
<feature type="transmembrane region" description="Helical" evidence="4">
    <location>
        <begin position="239"/>
        <end position="258"/>
    </location>
</feature>
<feature type="transmembrane region" description="Helical" evidence="4">
    <location>
        <begin position="182"/>
        <end position="206"/>
    </location>
</feature>
<comment type="caution">
    <text evidence="5">The sequence shown here is derived from an EMBL/GenBank/DDBJ whole genome shotgun (WGS) entry which is preliminary data.</text>
</comment>